<keyword evidence="4" id="KW-1185">Reference proteome</keyword>
<protein>
    <submittedName>
        <fullName evidence="5">Deoxyribonuclease II</fullName>
    </submittedName>
</protein>
<dbReference type="GO" id="GO:0004531">
    <property type="term" value="F:deoxyribonuclease II activity"/>
    <property type="evidence" value="ECO:0007669"/>
    <property type="project" value="InterPro"/>
</dbReference>
<evidence type="ECO:0000256" key="2">
    <source>
        <dbReference type="ARBA" id="ARBA00022801"/>
    </source>
</evidence>
<dbReference type="CDD" id="cd09121">
    <property type="entry name" value="PLDc_DNaseII_2"/>
    <property type="match status" value="1"/>
</dbReference>
<accession>A0A0N5CS66</accession>
<evidence type="ECO:0000313" key="3">
    <source>
        <dbReference type="EMBL" id="VDM99348.1"/>
    </source>
</evidence>
<dbReference type="AlphaFoldDB" id="A0A0N5CS66"/>
<dbReference type="PANTHER" id="PTHR10858:SF30">
    <property type="entry name" value="CELL-DEATH-RELATED NUCLEASE 7"/>
    <property type="match status" value="1"/>
</dbReference>
<dbReference type="Proteomes" id="UP000276776">
    <property type="component" value="Unassembled WGS sequence"/>
</dbReference>
<reference evidence="5" key="1">
    <citation type="submission" date="2017-02" db="UniProtKB">
        <authorList>
            <consortium name="WormBaseParasite"/>
        </authorList>
    </citation>
    <scope>IDENTIFICATION</scope>
</reference>
<evidence type="ECO:0000313" key="4">
    <source>
        <dbReference type="Proteomes" id="UP000276776"/>
    </source>
</evidence>
<dbReference type="GO" id="GO:0006309">
    <property type="term" value="P:apoptotic DNA fragmentation"/>
    <property type="evidence" value="ECO:0007669"/>
    <property type="project" value="TreeGrafter"/>
</dbReference>
<dbReference type="InterPro" id="IPR004947">
    <property type="entry name" value="DNase_II"/>
</dbReference>
<dbReference type="OrthoDB" id="10261598at2759"/>
<evidence type="ECO:0000256" key="1">
    <source>
        <dbReference type="ARBA" id="ARBA00007527"/>
    </source>
</evidence>
<dbReference type="EMBL" id="UYYF01000941">
    <property type="protein sequence ID" value="VDM99348.1"/>
    <property type="molecule type" value="Genomic_DNA"/>
</dbReference>
<gene>
    <name evidence="3" type="ORF">TCLT_LOCUS3067</name>
</gene>
<organism evidence="5">
    <name type="scientific">Thelazia callipaeda</name>
    <name type="common">Oriental eyeworm</name>
    <name type="synonym">Parasitic nematode</name>
    <dbReference type="NCBI Taxonomy" id="103827"/>
    <lineage>
        <taxon>Eukaryota</taxon>
        <taxon>Metazoa</taxon>
        <taxon>Ecdysozoa</taxon>
        <taxon>Nematoda</taxon>
        <taxon>Chromadorea</taxon>
        <taxon>Rhabditida</taxon>
        <taxon>Spirurina</taxon>
        <taxon>Spiruromorpha</taxon>
        <taxon>Thelazioidea</taxon>
        <taxon>Thelaziidae</taxon>
        <taxon>Thelazia</taxon>
    </lineage>
</organism>
<comment type="similarity">
    <text evidence="1">Belongs to the DNase II family.</text>
</comment>
<dbReference type="STRING" id="103827.A0A0N5CS66"/>
<dbReference type="PANTHER" id="PTHR10858">
    <property type="entry name" value="DEOXYRIBONUCLEASE II"/>
    <property type="match status" value="1"/>
</dbReference>
<sequence>FFGYKLPKKVSQEYPGTSFLYVDSRSENWGEEENINSSKCAVSTTLQQYYDNKRQKEIFYIFYNDQFEAKKSKRSHKGHAKGVALFGGQSGFWLVHSVPQFPSISKYYYVKNGEVYGQSFLCVSMNTKSVRVILEAMKYIQPNIYNERIPDYLKTEYAILKKMLERKKNIPKLSNNSLVQKFLSKGGESFISFSKNGKFGSDLYANLIAVDLKSSLFAETWLNGGAVDLPSDCNSQYKVINIEQVKIEGKTFNNSADHSKWAVGDNESLPVVCIADINRQDSQTKRGGGAICTLSKNIWKLYRELVRQLQSCSII</sequence>
<dbReference type="WBParaSite" id="TCLT_0000306701-mRNA-1">
    <property type="protein sequence ID" value="TCLT_0000306701-mRNA-1"/>
    <property type="gene ID" value="TCLT_0000306701"/>
</dbReference>
<reference evidence="3 4" key="2">
    <citation type="submission" date="2018-11" db="EMBL/GenBank/DDBJ databases">
        <authorList>
            <consortium name="Pathogen Informatics"/>
        </authorList>
    </citation>
    <scope>NUCLEOTIDE SEQUENCE [LARGE SCALE GENOMIC DNA]</scope>
</reference>
<keyword evidence="2" id="KW-0378">Hydrolase</keyword>
<proteinExistence type="inferred from homology"/>
<dbReference type="CDD" id="cd09120">
    <property type="entry name" value="PLDc_DNaseII_1"/>
    <property type="match status" value="1"/>
</dbReference>
<dbReference type="OMA" id="FWISKPI"/>
<dbReference type="Pfam" id="PF03265">
    <property type="entry name" value="DNase_II"/>
    <property type="match status" value="1"/>
</dbReference>
<evidence type="ECO:0000313" key="5">
    <source>
        <dbReference type="WBParaSite" id="TCLT_0000306701-mRNA-1"/>
    </source>
</evidence>
<name>A0A0N5CS66_THECL</name>